<protein>
    <submittedName>
        <fullName evidence="1">Uncharacterized protein</fullName>
    </submittedName>
</protein>
<evidence type="ECO:0000313" key="1">
    <source>
        <dbReference type="EMBL" id="CAH3105114.1"/>
    </source>
</evidence>
<evidence type="ECO:0000313" key="2">
    <source>
        <dbReference type="Proteomes" id="UP001159405"/>
    </source>
</evidence>
<accession>A0ABN8NEL8</accession>
<organism evidence="1 2">
    <name type="scientific">Porites lobata</name>
    <dbReference type="NCBI Taxonomy" id="104759"/>
    <lineage>
        <taxon>Eukaryota</taxon>
        <taxon>Metazoa</taxon>
        <taxon>Cnidaria</taxon>
        <taxon>Anthozoa</taxon>
        <taxon>Hexacorallia</taxon>
        <taxon>Scleractinia</taxon>
        <taxon>Fungiina</taxon>
        <taxon>Poritidae</taxon>
        <taxon>Porites</taxon>
    </lineage>
</organism>
<proteinExistence type="predicted"/>
<dbReference type="Proteomes" id="UP001159405">
    <property type="component" value="Unassembled WGS sequence"/>
</dbReference>
<dbReference type="EMBL" id="CALNXK010000017">
    <property type="protein sequence ID" value="CAH3105114.1"/>
    <property type="molecule type" value="Genomic_DNA"/>
</dbReference>
<sequence length="87" mass="9380">MSLKLRTDACECCITLTNIKIPRKRKYALHSCCVGGIAIGSHGNGMSVGLNGMLPRQLDGHTVGYLTYKDGTHSSINATVVRETEQS</sequence>
<name>A0ABN8NEL8_9CNID</name>
<keyword evidence="2" id="KW-1185">Reference proteome</keyword>
<reference evidence="1 2" key="1">
    <citation type="submission" date="2022-05" db="EMBL/GenBank/DDBJ databases">
        <authorList>
            <consortium name="Genoscope - CEA"/>
            <person name="William W."/>
        </authorList>
    </citation>
    <scope>NUCLEOTIDE SEQUENCE [LARGE SCALE GENOMIC DNA]</scope>
</reference>
<gene>
    <name evidence="1" type="ORF">PLOB_00012669</name>
</gene>
<comment type="caution">
    <text evidence="1">The sequence shown here is derived from an EMBL/GenBank/DDBJ whole genome shotgun (WGS) entry which is preliminary data.</text>
</comment>